<evidence type="ECO:0000313" key="6">
    <source>
        <dbReference type="Proteomes" id="UP001152759"/>
    </source>
</evidence>
<dbReference type="InterPro" id="IPR036291">
    <property type="entry name" value="NAD(P)-bd_dom_sf"/>
</dbReference>
<protein>
    <recommendedName>
        <fullName evidence="7">L-xylulose reductase</fullName>
    </recommendedName>
</protein>
<evidence type="ECO:0000256" key="3">
    <source>
        <dbReference type="ARBA" id="ARBA00022857"/>
    </source>
</evidence>
<dbReference type="KEGG" id="btab:109037971"/>
<dbReference type="Pfam" id="PF13561">
    <property type="entry name" value="adh_short_C2"/>
    <property type="match status" value="1"/>
</dbReference>
<dbReference type="GO" id="GO:0005997">
    <property type="term" value="P:xylulose metabolic process"/>
    <property type="evidence" value="ECO:0007669"/>
    <property type="project" value="TreeGrafter"/>
</dbReference>
<reference evidence="5" key="1">
    <citation type="submission" date="2021-12" db="EMBL/GenBank/DDBJ databases">
        <authorList>
            <person name="King R."/>
        </authorList>
    </citation>
    <scope>NUCLEOTIDE SEQUENCE</scope>
</reference>
<evidence type="ECO:0000256" key="1">
    <source>
        <dbReference type="ARBA" id="ARBA00006484"/>
    </source>
</evidence>
<proteinExistence type="inferred from homology"/>
<dbReference type="GO" id="GO:0050038">
    <property type="term" value="F:L-xylulose reductase (NADPH) activity"/>
    <property type="evidence" value="ECO:0007669"/>
    <property type="project" value="TreeGrafter"/>
</dbReference>
<evidence type="ECO:0008006" key="7">
    <source>
        <dbReference type="Google" id="ProtNLM"/>
    </source>
</evidence>
<dbReference type="InterPro" id="IPR020904">
    <property type="entry name" value="Sc_DH/Rdtase_CS"/>
</dbReference>
<dbReference type="SUPFAM" id="SSF51735">
    <property type="entry name" value="NAD(P)-binding Rossmann-fold domains"/>
    <property type="match status" value="1"/>
</dbReference>
<name>A0A9P0A881_BEMTA</name>
<evidence type="ECO:0000313" key="5">
    <source>
        <dbReference type="EMBL" id="CAH0386779.1"/>
    </source>
</evidence>
<dbReference type="PANTHER" id="PTHR44252">
    <property type="entry name" value="D-ERYTHRULOSE REDUCTASE"/>
    <property type="match status" value="1"/>
</dbReference>
<dbReference type="PROSITE" id="PS00061">
    <property type="entry name" value="ADH_SHORT"/>
    <property type="match status" value="1"/>
</dbReference>
<dbReference type="Proteomes" id="UP001152759">
    <property type="component" value="Chromosome 3"/>
</dbReference>
<keyword evidence="4" id="KW-0560">Oxidoreductase</keyword>
<dbReference type="InterPro" id="IPR002347">
    <property type="entry name" value="SDR_fam"/>
</dbReference>
<evidence type="ECO:0000256" key="4">
    <source>
        <dbReference type="ARBA" id="ARBA00023002"/>
    </source>
</evidence>
<dbReference type="Gene3D" id="3.40.50.720">
    <property type="entry name" value="NAD(P)-binding Rossmann-like Domain"/>
    <property type="match status" value="1"/>
</dbReference>
<dbReference type="PRINTS" id="PR00080">
    <property type="entry name" value="SDRFAMILY"/>
</dbReference>
<comment type="similarity">
    <text evidence="1">Belongs to the short-chain dehydrogenases/reductases (SDR) family.</text>
</comment>
<dbReference type="AlphaFoldDB" id="A0A9P0A881"/>
<sequence>MEFNFEGKTVLVTGAGQGIGKGICMKLAKCGAQVIAVSNLTSQLDDLKAEVPSIRPIQVDLDNWNETREKLKDVGPVDGLVNNAGVAFINSFFDITENDFDRSFNVNVKAVINVSQMVAKGMVERKKGAIVNVSSQSSMKGHEDHTVYCGTKAAVDGVTRVMALELGKHNVRVNCVNPTVVLTPMGRNWWGEPSRGEPMLSRIPLGRFAEVEEVVNTILFLLSDSASMINGVTLLVDGGHVAAPHRCTK</sequence>
<comment type="subunit">
    <text evidence="2">Homotetramer.</text>
</comment>
<evidence type="ECO:0000256" key="2">
    <source>
        <dbReference type="ARBA" id="ARBA00011881"/>
    </source>
</evidence>
<organism evidence="5 6">
    <name type="scientific">Bemisia tabaci</name>
    <name type="common">Sweetpotato whitefly</name>
    <name type="synonym">Aleurodes tabaci</name>
    <dbReference type="NCBI Taxonomy" id="7038"/>
    <lineage>
        <taxon>Eukaryota</taxon>
        <taxon>Metazoa</taxon>
        <taxon>Ecdysozoa</taxon>
        <taxon>Arthropoda</taxon>
        <taxon>Hexapoda</taxon>
        <taxon>Insecta</taxon>
        <taxon>Pterygota</taxon>
        <taxon>Neoptera</taxon>
        <taxon>Paraneoptera</taxon>
        <taxon>Hemiptera</taxon>
        <taxon>Sternorrhyncha</taxon>
        <taxon>Aleyrodoidea</taxon>
        <taxon>Aleyrodidae</taxon>
        <taxon>Aleyrodinae</taxon>
        <taxon>Bemisia</taxon>
    </lineage>
</organism>
<dbReference type="GO" id="GO:0004090">
    <property type="term" value="F:carbonyl reductase (NADPH) activity"/>
    <property type="evidence" value="ECO:0007669"/>
    <property type="project" value="TreeGrafter"/>
</dbReference>
<keyword evidence="6" id="KW-1185">Reference proteome</keyword>
<dbReference type="InterPro" id="IPR051737">
    <property type="entry name" value="L-xylulose/Carbonyl_redctase"/>
</dbReference>
<keyword evidence="3" id="KW-0521">NADP</keyword>
<dbReference type="PRINTS" id="PR00081">
    <property type="entry name" value="GDHRDH"/>
</dbReference>
<accession>A0A9P0A881</accession>
<dbReference type="EMBL" id="OU963864">
    <property type="protein sequence ID" value="CAH0386779.1"/>
    <property type="molecule type" value="Genomic_DNA"/>
</dbReference>
<dbReference type="PANTHER" id="PTHR44252:SF3">
    <property type="entry name" value="D-ERYTHRULOSE REDUCTASE-RELATED"/>
    <property type="match status" value="1"/>
</dbReference>
<gene>
    <name evidence="5" type="ORF">BEMITA_LOCUS5853</name>
</gene>
<dbReference type="OrthoDB" id="1393670at2759"/>
<dbReference type="GO" id="GO:0006006">
    <property type="term" value="P:glucose metabolic process"/>
    <property type="evidence" value="ECO:0007669"/>
    <property type="project" value="TreeGrafter"/>
</dbReference>
<dbReference type="FunFam" id="3.40.50.720:FF:000214">
    <property type="entry name" value="L-xylulose reductase"/>
    <property type="match status" value="1"/>
</dbReference>